<organism evidence="2 3">
    <name type="scientific">Cymbomonas tetramitiformis</name>
    <dbReference type="NCBI Taxonomy" id="36881"/>
    <lineage>
        <taxon>Eukaryota</taxon>
        <taxon>Viridiplantae</taxon>
        <taxon>Chlorophyta</taxon>
        <taxon>Pyramimonadophyceae</taxon>
        <taxon>Pyramimonadales</taxon>
        <taxon>Pyramimonadaceae</taxon>
        <taxon>Cymbomonas</taxon>
    </lineage>
</organism>
<feature type="compositionally biased region" description="Basic residues" evidence="1">
    <location>
        <begin position="84"/>
        <end position="100"/>
    </location>
</feature>
<feature type="compositionally biased region" description="Low complexity" evidence="1">
    <location>
        <begin position="237"/>
        <end position="247"/>
    </location>
</feature>
<reference evidence="2 3" key="1">
    <citation type="journal article" date="2015" name="Genome Biol. Evol.">
        <title>Comparative Genomics of a Bacterivorous Green Alga Reveals Evolutionary Causalities and Consequences of Phago-Mixotrophic Mode of Nutrition.</title>
        <authorList>
            <person name="Burns J.A."/>
            <person name="Paasch A."/>
            <person name="Narechania A."/>
            <person name="Kim E."/>
        </authorList>
    </citation>
    <scope>NUCLEOTIDE SEQUENCE [LARGE SCALE GENOMIC DNA]</scope>
    <source>
        <strain evidence="2 3">PLY_AMNH</strain>
    </source>
</reference>
<gene>
    <name evidence="2" type="ORF">CYMTET_31072</name>
</gene>
<dbReference type="AlphaFoldDB" id="A0AAE0FHZ2"/>
<feature type="region of interest" description="Disordered" evidence="1">
    <location>
        <begin position="179"/>
        <end position="207"/>
    </location>
</feature>
<accession>A0AAE0FHZ2</accession>
<dbReference type="EMBL" id="LGRX02018351">
    <property type="protein sequence ID" value="KAK3259949.1"/>
    <property type="molecule type" value="Genomic_DNA"/>
</dbReference>
<evidence type="ECO:0000313" key="2">
    <source>
        <dbReference type="EMBL" id="KAK3259949.1"/>
    </source>
</evidence>
<feature type="compositionally biased region" description="Basic residues" evidence="1">
    <location>
        <begin position="340"/>
        <end position="351"/>
    </location>
</feature>
<feature type="region of interest" description="Disordered" evidence="1">
    <location>
        <begin position="1"/>
        <end position="44"/>
    </location>
</feature>
<dbReference type="Proteomes" id="UP001190700">
    <property type="component" value="Unassembled WGS sequence"/>
</dbReference>
<protein>
    <submittedName>
        <fullName evidence="2">Uncharacterized protein</fullName>
    </submittedName>
</protein>
<feature type="region of interest" description="Disordered" evidence="1">
    <location>
        <begin position="226"/>
        <end position="351"/>
    </location>
</feature>
<keyword evidence="3" id="KW-1185">Reference proteome</keyword>
<feature type="compositionally biased region" description="Polar residues" evidence="1">
    <location>
        <begin position="319"/>
        <end position="334"/>
    </location>
</feature>
<evidence type="ECO:0000256" key="1">
    <source>
        <dbReference type="SAM" id="MobiDB-lite"/>
    </source>
</evidence>
<name>A0AAE0FHZ2_9CHLO</name>
<feature type="non-terminal residue" evidence="2">
    <location>
        <position position="1"/>
    </location>
</feature>
<feature type="compositionally biased region" description="Low complexity" evidence="1">
    <location>
        <begin position="286"/>
        <end position="296"/>
    </location>
</feature>
<comment type="caution">
    <text evidence="2">The sequence shown here is derived from an EMBL/GenBank/DDBJ whole genome shotgun (WGS) entry which is preliminary data.</text>
</comment>
<proteinExistence type="predicted"/>
<sequence length="351" mass="38590">GHSCDTHQSNLASDVTAHGRAATSDEDDLQEWVPNSLGRSAGSRLATSDLDTRLQVHVEKGGLHETSFLESCHQSYSPPTHQNQHQHQHQHRQPRHNHLFSHREETRQPGEGYQPCMLDLTSHPPGQTLPPPRMTPGSPDWDLPEAQLGRDIAGSAAPQWELLPQAPHGVAHHAVPLQTGGGGQRLAPCAPPHGRRQQWQEGPAAEISGEDEKGLAWYMRQHEMLQEQPPRGPQHHAPASSSARPPAQKGGQRMPLGGPKGRSPHASSVQKGKSRMMGANEQRGRSQASTSSSATSFHAPQYHPQIAEPHWGASREQGVDTNASSHNYRSQSLHQMPPHWRQKGKGKNQRR</sequence>
<evidence type="ECO:0000313" key="3">
    <source>
        <dbReference type="Proteomes" id="UP001190700"/>
    </source>
</evidence>
<feature type="compositionally biased region" description="Polar residues" evidence="1">
    <location>
        <begin position="1"/>
        <end position="13"/>
    </location>
</feature>
<feature type="region of interest" description="Disordered" evidence="1">
    <location>
        <begin position="72"/>
        <end position="129"/>
    </location>
</feature>